<evidence type="ECO:0000256" key="2">
    <source>
        <dbReference type="ARBA" id="ARBA00022729"/>
    </source>
</evidence>
<feature type="domain" description="Glycosyl hydrolase family 30 beta sandwich" evidence="7">
    <location>
        <begin position="404"/>
        <end position="495"/>
    </location>
</feature>
<evidence type="ECO:0000313" key="9">
    <source>
        <dbReference type="Proteomes" id="UP001303473"/>
    </source>
</evidence>
<dbReference type="InterPro" id="IPR033452">
    <property type="entry name" value="GH30_C"/>
</dbReference>
<dbReference type="Gene3D" id="2.60.40.1180">
    <property type="entry name" value="Golgi alpha-mannosidase II"/>
    <property type="match status" value="1"/>
</dbReference>
<dbReference type="InterPro" id="IPR039514">
    <property type="entry name" value="6GAL-like"/>
</dbReference>
<comment type="caution">
    <text evidence="8">The sequence shown here is derived from an EMBL/GenBank/DDBJ whole genome shotgun (WGS) entry which is preliminary data.</text>
</comment>
<sequence length="511" mass="53671">MRLTSTLLSTTLVAAAAITSAAAPDALPTRLLTLHERRQQSSGGMMTVVDLTKTYQTMDGFGFSTAFQRANLITDMSDKSKQRALLDLLFNTTTGAGFSIIRTGIGSSPDSSSDHMNTFAPKNPGGPKATPQYQWDGKDSGQLFVAQEAVKYGVRTFYADAWSAPGYMKTNGQETNGGAICGVPGTAAACSSSGDWRQAYANYLVAYTQFYAAAGVDITHLGFLNEPEFSASYASMSSSGAQAADFIKILYATLQSQNLTTHLGIVCCDSEGWANQVAMTAAIRSAGAEGMLKAVSSHTYTGGASGTMATKVPVWLSEQCDLNGGWTTAWYSSGGAGEGYTWANNIYNAVVGNAVSGYIYWEGVQWPNPNTNEKLIKVDNSTDSYEVSRRLWAFANWSRYVRPGAIRVGVTGTPNGVKATAFKNTDGSVAVVVISSGGSATQVNIKIAGGVAGTTTPKEASAYVSDNTRNCDKTTASVSADGMITGSVAARSITTFVVPADDAMGTAPARE</sequence>
<dbReference type="GO" id="GO:0006680">
    <property type="term" value="P:glucosylceramide catabolic process"/>
    <property type="evidence" value="ECO:0007669"/>
    <property type="project" value="TreeGrafter"/>
</dbReference>
<evidence type="ECO:0000259" key="6">
    <source>
        <dbReference type="Pfam" id="PF14587"/>
    </source>
</evidence>
<gene>
    <name evidence="8" type="ORF">QBC46DRAFT_439222</name>
</gene>
<dbReference type="AlphaFoldDB" id="A0AAN6S8U0"/>
<feature type="region of interest" description="Disordered" evidence="4">
    <location>
        <begin position="109"/>
        <end position="131"/>
    </location>
</feature>
<evidence type="ECO:0000256" key="5">
    <source>
        <dbReference type="SAM" id="SignalP"/>
    </source>
</evidence>
<accession>A0AAN6S8U0</accession>
<protein>
    <submittedName>
        <fullName evidence="8">Glycoside hydrolase superfamily</fullName>
    </submittedName>
</protein>
<feature type="signal peptide" evidence="5">
    <location>
        <begin position="1"/>
        <end position="21"/>
    </location>
</feature>
<dbReference type="GO" id="GO:0004348">
    <property type="term" value="F:glucosylceramidase activity"/>
    <property type="evidence" value="ECO:0007669"/>
    <property type="project" value="InterPro"/>
</dbReference>
<dbReference type="SUPFAM" id="SSF51445">
    <property type="entry name" value="(Trans)glycosidases"/>
    <property type="match status" value="1"/>
</dbReference>
<organism evidence="8 9">
    <name type="scientific">Diplogelasinospora grovesii</name>
    <dbReference type="NCBI Taxonomy" id="303347"/>
    <lineage>
        <taxon>Eukaryota</taxon>
        <taxon>Fungi</taxon>
        <taxon>Dikarya</taxon>
        <taxon>Ascomycota</taxon>
        <taxon>Pezizomycotina</taxon>
        <taxon>Sordariomycetes</taxon>
        <taxon>Sordariomycetidae</taxon>
        <taxon>Sordariales</taxon>
        <taxon>Diplogelasinosporaceae</taxon>
        <taxon>Diplogelasinospora</taxon>
    </lineage>
</organism>
<feature type="chain" id="PRO_5043041403" evidence="5">
    <location>
        <begin position="22"/>
        <end position="511"/>
    </location>
</feature>
<dbReference type="PANTHER" id="PTHR11069:SF23">
    <property type="entry name" value="LYSOSOMAL ACID GLUCOSYLCERAMIDASE"/>
    <property type="match status" value="1"/>
</dbReference>
<evidence type="ECO:0000259" key="7">
    <source>
        <dbReference type="Pfam" id="PF17189"/>
    </source>
</evidence>
<reference evidence="9" key="1">
    <citation type="journal article" date="2023" name="Mol. Phylogenet. Evol.">
        <title>Genome-scale phylogeny and comparative genomics of the fungal order Sordariales.</title>
        <authorList>
            <person name="Hensen N."/>
            <person name="Bonometti L."/>
            <person name="Westerberg I."/>
            <person name="Brannstrom I.O."/>
            <person name="Guillou S."/>
            <person name="Cros-Aarteil S."/>
            <person name="Calhoun S."/>
            <person name="Haridas S."/>
            <person name="Kuo A."/>
            <person name="Mondo S."/>
            <person name="Pangilinan J."/>
            <person name="Riley R."/>
            <person name="LaButti K."/>
            <person name="Andreopoulos B."/>
            <person name="Lipzen A."/>
            <person name="Chen C."/>
            <person name="Yan M."/>
            <person name="Daum C."/>
            <person name="Ng V."/>
            <person name="Clum A."/>
            <person name="Steindorff A."/>
            <person name="Ohm R.A."/>
            <person name="Martin F."/>
            <person name="Silar P."/>
            <person name="Natvig D.O."/>
            <person name="Lalanne C."/>
            <person name="Gautier V."/>
            <person name="Ament-Velasquez S.L."/>
            <person name="Kruys A."/>
            <person name="Hutchinson M.I."/>
            <person name="Powell A.J."/>
            <person name="Barry K."/>
            <person name="Miller A.N."/>
            <person name="Grigoriev I.V."/>
            <person name="Debuchy R."/>
            <person name="Gladieux P."/>
            <person name="Hiltunen Thoren M."/>
            <person name="Johannesson H."/>
        </authorList>
    </citation>
    <scope>NUCLEOTIDE SEQUENCE [LARGE SCALE GENOMIC DNA]</scope>
    <source>
        <strain evidence="9">CBS 340.73</strain>
    </source>
</reference>
<evidence type="ECO:0000256" key="4">
    <source>
        <dbReference type="SAM" id="MobiDB-lite"/>
    </source>
</evidence>
<comment type="similarity">
    <text evidence="1">Belongs to the glycosyl hydrolase 30 family.</text>
</comment>
<keyword evidence="3 8" id="KW-0378">Hydrolase</keyword>
<evidence type="ECO:0000256" key="1">
    <source>
        <dbReference type="ARBA" id="ARBA00005382"/>
    </source>
</evidence>
<dbReference type="InterPro" id="IPR013780">
    <property type="entry name" value="Glyco_hydro_b"/>
</dbReference>
<dbReference type="EMBL" id="MU853758">
    <property type="protein sequence ID" value="KAK3944720.1"/>
    <property type="molecule type" value="Genomic_DNA"/>
</dbReference>
<dbReference type="Gene3D" id="3.20.20.80">
    <property type="entry name" value="Glycosidases"/>
    <property type="match status" value="1"/>
</dbReference>
<dbReference type="PANTHER" id="PTHR11069">
    <property type="entry name" value="GLUCOSYLCERAMIDASE"/>
    <property type="match status" value="1"/>
</dbReference>
<keyword evidence="2 5" id="KW-0732">Signal</keyword>
<dbReference type="Proteomes" id="UP001303473">
    <property type="component" value="Unassembled WGS sequence"/>
</dbReference>
<dbReference type="InterPro" id="IPR001139">
    <property type="entry name" value="Glyco_hydro_30"/>
</dbReference>
<evidence type="ECO:0000313" key="8">
    <source>
        <dbReference type="EMBL" id="KAK3944720.1"/>
    </source>
</evidence>
<feature type="domain" description="Endo-beta-1,6-galactanase-like" evidence="6">
    <location>
        <begin position="48"/>
        <end position="266"/>
    </location>
</feature>
<dbReference type="Pfam" id="PF14587">
    <property type="entry name" value="Glyco_hydr_30_2"/>
    <property type="match status" value="1"/>
</dbReference>
<evidence type="ECO:0000256" key="3">
    <source>
        <dbReference type="ARBA" id="ARBA00022801"/>
    </source>
</evidence>
<dbReference type="Pfam" id="PF17189">
    <property type="entry name" value="Glyco_hydro_30C"/>
    <property type="match status" value="1"/>
</dbReference>
<name>A0AAN6S8U0_9PEZI</name>
<dbReference type="InterPro" id="IPR017853">
    <property type="entry name" value="GH"/>
</dbReference>
<dbReference type="SUPFAM" id="SSF51011">
    <property type="entry name" value="Glycosyl hydrolase domain"/>
    <property type="match status" value="1"/>
</dbReference>
<proteinExistence type="inferred from homology"/>
<dbReference type="GO" id="GO:0016020">
    <property type="term" value="C:membrane"/>
    <property type="evidence" value="ECO:0007669"/>
    <property type="project" value="GOC"/>
</dbReference>
<keyword evidence="9" id="KW-1185">Reference proteome</keyword>